<dbReference type="Proteomes" id="UP000822688">
    <property type="component" value="Chromosome 7"/>
</dbReference>
<proteinExistence type="predicted"/>
<dbReference type="InterPro" id="IPR050796">
    <property type="entry name" value="SCF_F-box_component"/>
</dbReference>
<dbReference type="PANTHER" id="PTHR31672:SF2">
    <property type="entry name" value="F-BOX DOMAIN-CONTAINING PROTEIN"/>
    <property type="match status" value="1"/>
</dbReference>
<dbReference type="EMBL" id="CM026428">
    <property type="protein sequence ID" value="KAG0566857.1"/>
    <property type="molecule type" value="Genomic_DNA"/>
</dbReference>
<accession>A0A8T0H866</accession>
<evidence type="ECO:0000313" key="3">
    <source>
        <dbReference type="EMBL" id="KAG0566857.1"/>
    </source>
</evidence>
<sequence>MQKIVPVNSTNPDRPNTLYAEIHEVGGSDCHCLAVNWRFCHCTVNIVRPFFLRLMFLIVSSRFRELIEGGCIVEMEIKDECLLGLANVLAVKATGAEITGADVVLLGDILNSQERKKLLERAFSMRNKLDLLIKHLTSSKTGGSSSRKRKKFKSRTTEVDVPPSESPKRKGTAVIEKPNECCEHLCSFMNPALWSTLPTELLQMVFARLPFPQVYQDLRLLSKQWKWNATAGDSELNRARSEVNPKFFAMLFDHVWVTDDYRFSESYMYDAKDNLWRLFPRQEYGKIMSASGGLVCCVSSSKLLTKVLDLKTELVKKLVTEERSLRISVCNPLTRQFKELPSHPLNFDRPPLMVDLKVNHDSKYYEVIVVGIMDAGIVGKWCAAMIYNSGTGEWSAVHNRGQYKNPLFTCIFGCELQWGDEKAVRQSDRKLRLCAFDFAAHQFLLLGDPGIGQFISHVHGSALVGDRIFVLHKEIFGGEYYILEYQGQTVEPIWVKLRTHKCHHFGIDLHKIYTLRLDACEGFLMVTATNTYGRTDTILSSGYQHDLAWLYDLGTGEWKSIKAHRALVGDPGPGIMCELRWDAVP</sequence>
<evidence type="ECO:0000259" key="2">
    <source>
        <dbReference type="PROSITE" id="PS50181"/>
    </source>
</evidence>
<dbReference type="InterPro" id="IPR036047">
    <property type="entry name" value="F-box-like_dom_sf"/>
</dbReference>
<gene>
    <name evidence="3" type="ORF">KC19_7G093000</name>
</gene>
<dbReference type="PANTHER" id="PTHR31672">
    <property type="entry name" value="BNACNNG10540D PROTEIN"/>
    <property type="match status" value="1"/>
</dbReference>
<comment type="caution">
    <text evidence="3">The sequence shown here is derived from an EMBL/GenBank/DDBJ whole genome shotgun (WGS) entry which is preliminary data.</text>
</comment>
<dbReference type="Pfam" id="PF00646">
    <property type="entry name" value="F-box"/>
    <property type="match status" value="1"/>
</dbReference>
<feature type="domain" description="F-box" evidence="2">
    <location>
        <begin position="191"/>
        <end position="239"/>
    </location>
</feature>
<dbReference type="SUPFAM" id="SSF81383">
    <property type="entry name" value="F-box domain"/>
    <property type="match status" value="1"/>
</dbReference>
<evidence type="ECO:0000256" key="1">
    <source>
        <dbReference type="SAM" id="MobiDB-lite"/>
    </source>
</evidence>
<reference evidence="3" key="1">
    <citation type="submission" date="2020-06" db="EMBL/GenBank/DDBJ databases">
        <title>WGS assembly of Ceratodon purpureus strain R40.</title>
        <authorList>
            <person name="Carey S.B."/>
            <person name="Jenkins J."/>
            <person name="Shu S."/>
            <person name="Lovell J.T."/>
            <person name="Sreedasyam A."/>
            <person name="Maumus F."/>
            <person name="Tiley G.P."/>
            <person name="Fernandez-Pozo N."/>
            <person name="Barry K."/>
            <person name="Chen C."/>
            <person name="Wang M."/>
            <person name="Lipzen A."/>
            <person name="Daum C."/>
            <person name="Saski C.A."/>
            <person name="Payton A.C."/>
            <person name="Mcbreen J.C."/>
            <person name="Conrad R.E."/>
            <person name="Kollar L.M."/>
            <person name="Olsson S."/>
            <person name="Huttunen S."/>
            <person name="Landis J.B."/>
            <person name="Wickett N.J."/>
            <person name="Johnson M.G."/>
            <person name="Rensing S.A."/>
            <person name="Grimwood J."/>
            <person name="Schmutz J."/>
            <person name="Mcdaniel S.F."/>
        </authorList>
    </citation>
    <scope>NUCLEOTIDE SEQUENCE</scope>
    <source>
        <strain evidence="3">R40</strain>
    </source>
</reference>
<dbReference type="InterPro" id="IPR001810">
    <property type="entry name" value="F-box_dom"/>
</dbReference>
<dbReference type="AlphaFoldDB" id="A0A8T0H866"/>
<keyword evidence="4" id="KW-1185">Reference proteome</keyword>
<organism evidence="3 4">
    <name type="scientific">Ceratodon purpureus</name>
    <name type="common">Fire moss</name>
    <name type="synonym">Dicranum purpureum</name>
    <dbReference type="NCBI Taxonomy" id="3225"/>
    <lineage>
        <taxon>Eukaryota</taxon>
        <taxon>Viridiplantae</taxon>
        <taxon>Streptophyta</taxon>
        <taxon>Embryophyta</taxon>
        <taxon>Bryophyta</taxon>
        <taxon>Bryophytina</taxon>
        <taxon>Bryopsida</taxon>
        <taxon>Dicranidae</taxon>
        <taxon>Pseudoditrichales</taxon>
        <taxon>Ditrichaceae</taxon>
        <taxon>Ceratodon</taxon>
    </lineage>
</organism>
<feature type="region of interest" description="Disordered" evidence="1">
    <location>
        <begin position="138"/>
        <end position="172"/>
    </location>
</feature>
<name>A0A8T0H866_CERPU</name>
<protein>
    <recommendedName>
        <fullName evidence="2">F-box domain-containing protein</fullName>
    </recommendedName>
</protein>
<evidence type="ECO:0000313" key="4">
    <source>
        <dbReference type="Proteomes" id="UP000822688"/>
    </source>
</evidence>
<dbReference type="PROSITE" id="PS50181">
    <property type="entry name" value="FBOX"/>
    <property type="match status" value="1"/>
</dbReference>